<proteinExistence type="inferred from homology"/>
<comment type="similarity">
    <text evidence="1">Belongs to the arrestin family.</text>
</comment>
<name>D6WDU0_TRICA</name>
<dbReference type="Gene3D" id="2.60.40.640">
    <property type="match status" value="2"/>
</dbReference>
<evidence type="ECO:0000313" key="6">
    <source>
        <dbReference type="Proteomes" id="UP000007266"/>
    </source>
</evidence>
<dbReference type="PANTHER" id="PTHR11188">
    <property type="entry name" value="ARRESTIN DOMAIN CONTAINING PROTEIN"/>
    <property type="match status" value="1"/>
</dbReference>
<dbReference type="Pfam" id="PF02752">
    <property type="entry name" value="Arrestin_C"/>
    <property type="match status" value="1"/>
</dbReference>
<dbReference type="HOGENOM" id="CLU_856131_0_0_1"/>
<dbReference type="GO" id="GO:0015031">
    <property type="term" value="P:protein transport"/>
    <property type="evidence" value="ECO:0000318"/>
    <property type="project" value="GO_Central"/>
</dbReference>
<dbReference type="InterPro" id="IPR011022">
    <property type="entry name" value="Arrestin_C-like"/>
</dbReference>
<dbReference type="STRING" id="7070.D6WDU0"/>
<protein>
    <submittedName>
        <fullName evidence="5">Uncharacterized protein</fullName>
    </submittedName>
</protein>
<evidence type="ECO:0000256" key="2">
    <source>
        <dbReference type="ARBA" id="ARBA00022606"/>
    </source>
</evidence>
<keyword evidence="6" id="KW-1185">Reference proteome</keyword>
<dbReference type="Pfam" id="PF00339">
    <property type="entry name" value="Arrestin_N"/>
    <property type="match status" value="1"/>
</dbReference>
<feature type="domain" description="Arrestin C-terminal-like" evidence="4">
    <location>
        <begin position="175"/>
        <end position="288"/>
    </location>
</feature>
<evidence type="ECO:0000259" key="4">
    <source>
        <dbReference type="Pfam" id="PF02752"/>
    </source>
</evidence>
<reference evidence="5 6" key="2">
    <citation type="journal article" date="2010" name="Nucleic Acids Res.">
        <title>BeetleBase in 2010: revisions to provide comprehensive genomic information for Tribolium castaneum.</title>
        <authorList>
            <person name="Kim H.S."/>
            <person name="Murphy T."/>
            <person name="Xia J."/>
            <person name="Caragea D."/>
            <person name="Park Y."/>
            <person name="Beeman R.W."/>
            <person name="Lorenzen M.D."/>
            <person name="Butcher S."/>
            <person name="Manak J.R."/>
            <person name="Brown S.J."/>
        </authorList>
    </citation>
    <scope>GENOME REANNOTATION</scope>
    <source>
        <strain evidence="5 6">Georgia GA2</strain>
    </source>
</reference>
<dbReference type="Proteomes" id="UP000007266">
    <property type="component" value="Linkage group 3"/>
</dbReference>
<dbReference type="GO" id="GO:0005737">
    <property type="term" value="C:cytoplasm"/>
    <property type="evidence" value="ECO:0000318"/>
    <property type="project" value="GO_Central"/>
</dbReference>
<dbReference type="eggNOG" id="KOG3780">
    <property type="taxonomic scope" value="Eukaryota"/>
</dbReference>
<organism evidence="5 6">
    <name type="scientific">Tribolium castaneum</name>
    <name type="common">Red flour beetle</name>
    <dbReference type="NCBI Taxonomy" id="7070"/>
    <lineage>
        <taxon>Eukaryota</taxon>
        <taxon>Metazoa</taxon>
        <taxon>Ecdysozoa</taxon>
        <taxon>Arthropoda</taxon>
        <taxon>Hexapoda</taxon>
        <taxon>Insecta</taxon>
        <taxon>Pterygota</taxon>
        <taxon>Neoptera</taxon>
        <taxon>Endopterygota</taxon>
        <taxon>Coleoptera</taxon>
        <taxon>Polyphaga</taxon>
        <taxon>Cucujiformia</taxon>
        <taxon>Tenebrionidae</taxon>
        <taxon>Tenebrionidae incertae sedis</taxon>
        <taxon>Tribolium</taxon>
    </lineage>
</organism>
<evidence type="ECO:0000313" key="5">
    <source>
        <dbReference type="EMBL" id="EEZ99919.2"/>
    </source>
</evidence>
<keyword evidence="2" id="KW-0716">Sensory transduction</keyword>
<evidence type="ECO:0000256" key="1">
    <source>
        <dbReference type="ARBA" id="ARBA00005298"/>
    </source>
</evidence>
<dbReference type="InterPro" id="IPR014752">
    <property type="entry name" value="Arrestin-like_C"/>
</dbReference>
<reference evidence="5 6" key="1">
    <citation type="journal article" date="2008" name="Nature">
        <title>The genome of the model beetle and pest Tribolium castaneum.</title>
        <authorList>
            <consortium name="Tribolium Genome Sequencing Consortium"/>
            <person name="Richards S."/>
            <person name="Gibbs R.A."/>
            <person name="Weinstock G.M."/>
            <person name="Brown S.J."/>
            <person name="Denell R."/>
            <person name="Beeman R.W."/>
            <person name="Gibbs R."/>
            <person name="Beeman R.W."/>
            <person name="Brown S.J."/>
            <person name="Bucher G."/>
            <person name="Friedrich M."/>
            <person name="Grimmelikhuijzen C.J."/>
            <person name="Klingler M."/>
            <person name="Lorenzen M."/>
            <person name="Richards S."/>
            <person name="Roth S."/>
            <person name="Schroder R."/>
            <person name="Tautz D."/>
            <person name="Zdobnov E.M."/>
            <person name="Muzny D."/>
            <person name="Gibbs R.A."/>
            <person name="Weinstock G.M."/>
            <person name="Attaway T."/>
            <person name="Bell S."/>
            <person name="Buhay C.J."/>
            <person name="Chandrabose M.N."/>
            <person name="Chavez D."/>
            <person name="Clerk-Blankenburg K.P."/>
            <person name="Cree A."/>
            <person name="Dao M."/>
            <person name="Davis C."/>
            <person name="Chacko J."/>
            <person name="Dinh H."/>
            <person name="Dugan-Rocha S."/>
            <person name="Fowler G."/>
            <person name="Garner T.T."/>
            <person name="Garnes J."/>
            <person name="Gnirke A."/>
            <person name="Hawes A."/>
            <person name="Hernandez J."/>
            <person name="Hines S."/>
            <person name="Holder M."/>
            <person name="Hume J."/>
            <person name="Jhangiani S.N."/>
            <person name="Joshi V."/>
            <person name="Khan Z.M."/>
            <person name="Jackson L."/>
            <person name="Kovar C."/>
            <person name="Kowis A."/>
            <person name="Lee S."/>
            <person name="Lewis L.R."/>
            <person name="Margolis J."/>
            <person name="Morgan M."/>
            <person name="Nazareth L.V."/>
            <person name="Nguyen N."/>
            <person name="Okwuonu G."/>
            <person name="Parker D."/>
            <person name="Richards S."/>
            <person name="Ruiz S.J."/>
            <person name="Santibanez J."/>
            <person name="Savard J."/>
            <person name="Scherer S.E."/>
            <person name="Schneider B."/>
            <person name="Sodergren E."/>
            <person name="Tautz D."/>
            <person name="Vattahil S."/>
            <person name="Villasana D."/>
            <person name="White C.S."/>
            <person name="Wright R."/>
            <person name="Park Y."/>
            <person name="Beeman R.W."/>
            <person name="Lord J."/>
            <person name="Oppert B."/>
            <person name="Lorenzen M."/>
            <person name="Brown S."/>
            <person name="Wang L."/>
            <person name="Savard J."/>
            <person name="Tautz D."/>
            <person name="Richards S."/>
            <person name="Weinstock G."/>
            <person name="Gibbs R.A."/>
            <person name="Liu Y."/>
            <person name="Worley K."/>
            <person name="Weinstock G."/>
            <person name="Elsik C.G."/>
            <person name="Reese J.T."/>
            <person name="Elhaik E."/>
            <person name="Landan G."/>
            <person name="Graur D."/>
            <person name="Arensburger P."/>
            <person name="Atkinson P."/>
            <person name="Beeman R.W."/>
            <person name="Beidler J."/>
            <person name="Brown S.J."/>
            <person name="Demuth J.P."/>
            <person name="Drury D.W."/>
            <person name="Du Y.Z."/>
            <person name="Fujiwara H."/>
            <person name="Lorenzen M."/>
            <person name="Maselli V."/>
            <person name="Osanai M."/>
            <person name="Park Y."/>
            <person name="Robertson H.M."/>
            <person name="Tu Z."/>
            <person name="Wang J.J."/>
            <person name="Wang S."/>
            <person name="Richards S."/>
            <person name="Song H."/>
            <person name="Zhang L."/>
            <person name="Sodergren E."/>
            <person name="Werner D."/>
            <person name="Stanke M."/>
            <person name="Morgenstern B."/>
            <person name="Solovyev V."/>
            <person name="Kosarev P."/>
            <person name="Brown G."/>
            <person name="Chen H.C."/>
            <person name="Ermolaeva O."/>
            <person name="Hlavina W."/>
            <person name="Kapustin Y."/>
            <person name="Kiryutin B."/>
            <person name="Kitts P."/>
            <person name="Maglott D."/>
            <person name="Pruitt K."/>
            <person name="Sapojnikov V."/>
            <person name="Souvorov A."/>
            <person name="Mackey A.J."/>
            <person name="Waterhouse R.M."/>
            <person name="Wyder S."/>
            <person name="Zdobnov E.M."/>
            <person name="Zdobnov E.M."/>
            <person name="Wyder S."/>
            <person name="Kriventseva E.V."/>
            <person name="Kadowaki T."/>
            <person name="Bork P."/>
            <person name="Aranda M."/>
            <person name="Bao R."/>
            <person name="Beermann A."/>
            <person name="Berns N."/>
            <person name="Bolognesi R."/>
            <person name="Bonneton F."/>
            <person name="Bopp D."/>
            <person name="Brown S.J."/>
            <person name="Bucher G."/>
            <person name="Butts T."/>
            <person name="Chaumot A."/>
            <person name="Denell R.E."/>
            <person name="Ferrier D.E."/>
            <person name="Friedrich M."/>
            <person name="Gordon C.M."/>
            <person name="Jindra M."/>
            <person name="Klingler M."/>
            <person name="Lan Q."/>
            <person name="Lattorff H.M."/>
            <person name="Laudet V."/>
            <person name="von Levetsow C."/>
            <person name="Liu Z."/>
            <person name="Lutz R."/>
            <person name="Lynch J.A."/>
            <person name="da Fonseca R.N."/>
            <person name="Posnien N."/>
            <person name="Reuter R."/>
            <person name="Roth S."/>
            <person name="Savard J."/>
            <person name="Schinko J.B."/>
            <person name="Schmitt C."/>
            <person name="Schoppmeier M."/>
            <person name="Schroder R."/>
            <person name="Shippy T.D."/>
            <person name="Simonnet F."/>
            <person name="Marques-Souza H."/>
            <person name="Tautz D."/>
            <person name="Tomoyasu Y."/>
            <person name="Trauner J."/>
            <person name="Van der Zee M."/>
            <person name="Vervoort M."/>
            <person name="Wittkopp N."/>
            <person name="Wimmer E.A."/>
            <person name="Yang X."/>
            <person name="Jones A.K."/>
            <person name="Sattelle D.B."/>
            <person name="Ebert P.R."/>
            <person name="Nelson D."/>
            <person name="Scott J.G."/>
            <person name="Beeman R.W."/>
            <person name="Muthukrishnan S."/>
            <person name="Kramer K.J."/>
            <person name="Arakane Y."/>
            <person name="Beeman R.W."/>
            <person name="Zhu Q."/>
            <person name="Hogenkamp D."/>
            <person name="Dixit R."/>
            <person name="Oppert B."/>
            <person name="Jiang H."/>
            <person name="Zou Z."/>
            <person name="Marshall J."/>
            <person name="Elpidina E."/>
            <person name="Vinokurov K."/>
            <person name="Oppert C."/>
            <person name="Zou Z."/>
            <person name="Evans J."/>
            <person name="Lu Z."/>
            <person name="Zhao P."/>
            <person name="Sumathipala N."/>
            <person name="Altincicek B."/>
            <person name="Vilcinskas A."/>
            <person name="Williams M."/>
            <person name="Hultmark D."/>
            <person name="Hetru C."/>
            <person name="Jiang H."/>
            <person name="Grimmelikhuijzen C.J."/>
            <person name="Hauser F."/>
            <person name="Cazzamali G."/>
            <person name="Williamson M."/>
            <person name="Park Y."/>
            <person name="Li B."/>
            <person name="Tanaka Y."/>
            <person name="Predel R."/>
            <person name="Neupert S."/>
            <person name="Schachtner J."/>
            <person name="Verleyen P."/>
            <person name="Raible F."/>
            <person name="Bork P."/>
            <person name="Friedrich M."/>
            <person name="Walden K.K."/>
            <person name="Robertson H.M."/>
            <person name="Angeli S."/>
            <person name="Foret S."/>
            <person name="Bucher G."/>
            <person name="Schuetz S."/>
            <person name="Maleszka R."/>
            <person name="Wimmer E.A."/>
            <person name="Beeman R.W."/>
            <person name="Lorenzen M."/>
            <person name="Tomoyasu Y."/>
            <person name="Miller S.C."/>
            <person name="Grossmann D."/>
            <person name="Bucher G."/>
        </authorList>
    </citation>
    <scope>NUCLEOTIDE SEQUENCE [LARGE SCALE GENOMIC DNA]</scope>
    <source>
        <strain evidence="5 6">Georgia GA2</strain>
    </source>
</reference>
<gene>
    <name evidence="5" type="primary">AUGUSTUS-3.0.2_02711</name>
    <name evidence="5" type="ORF">TcasGA2_TC002711</name>
</gene>
<accession>D6WDU0</accession>
<feature type="domain" description="Arrestin-like N-terminal" evidence="3">
    <location>
        <begin position="19"/>
        <end position="134"/>
    </location>
</feature>
<dbReference type="AlphaFoldDB" id="D6WDU0"/>
<evidence type="ECO:0000259" key="3">
    <source>
        <dbReference type="Pfam" id="PF00339"/>
    </source>
</evidence>
<sequence>MSDYVDVKCRIKLKRRIVDNMLKGKVELIASDVIVIKNAYIEITGFASCSWNLDAVYIMFPKVYPEDTVVKGFQQFYYTRHALCGGEIAHEHKPNEAYKFKCYWPSRLPGTWFGDFGNIEYIAKVTIKLDNELDVYTHSQLIYVKFRRHLATEKHLLFEGRVDVSRNFFTTKSIGNVIVSVWLPISGIAAGQSLPVICSVTNHSKLHFGSLIFVLTRIDIYRSDTPISLVKTVRTDVCRVARMVNIHKGKYDFYSVLQTDTGTIPTNQFYKCTCCQVIYEVWVSVQGAFRRYRSFGYPNIDTPGIPVIIGTKPLRNFNTYEITAEIFKKMYETHLPVLFDELPEDQRRYTEFGKATTR</sequence>
<dbReference type="PANTHER" id="PTHR11188:SF176">
    <property type="entry name" value="ARRESTIN DOMAIN-CONTAINING PROTEIN 1"/>
    <property type="match status" value="1"/>
</dbReference>
<dbReference type="InterPro" id="IPR011021">
    <property type="entry name" value="Arrestin-like_N"/>
</dbReference>
<dbReference type="InterPro" id="IPR050357">
    <property type="entry name" value="Arrestin_domain-protein"/>
</dbReference>
<dbReference type="EMBL" id="KQ971323">
    <property type="protein sequence ID" value="EEZ99919.2"/>
    <property type="molecule type" value="Genomic_DNA"/>
</dbReference>